<protein>
    <submittedName>
        <fullName evidence="3">Uncharacterized protein</fullName>
    </submittedName>
</protein>
<dbReference type="EMBL" id="KN826418">
    <property type="protein sequence ID" value="KIK78964.1"/>
    <property type="molecule type" value="Genomic_DNA"/>
</dbReference>
<reference evidence="3 4" key="1">
    <citation type="submission" date="2014-04" db="EMBL/GenBank/DDBJ databases">
        <authorList>
            <consortium name="DOE Joint Genome Institute"/>
            <person name="Kuo A."/>
            <person name="Kohler A."/>
            <person name="Jargeat P."/>
            <person name="Nagy L.G."/>
            <person name="Floudas D."/>
            <person name="Copeland A."/>
            <person name="Barry K.W."/>
            <person name="Cichocki N."/>
            <person name="Veneault-Fourrey C."/>
            <person name="LaButti K."/>
            <person name="Lindquist E.A."/>
            <person name="Lipzen A."/>
            <person name="Lundell T."/>
            <person name="Morin E."/>
            <person name="Murat C."/>
            <person name="Sun H."/>
            <person name="Tunlid A."/>
            <person name="Henrissat B."/>
            <person name="Grigoriev I.V."/>
            <person name="Hibbett D.S."/>
            <person name="Martin F."/>
            <person name="Nordberg H.P."/>
            <person name="Cantor M.N."/>
            <person name="Hua S.X."/>
        </authorList>
    </citation>
    <scope>NUCLEOTIDE SEQUENCE [LARGE SCALE GENOMIC DNA]</scope>
    <source>
        <strain evidence="3 4">Ve08.2h10</strain>
    </source>
</reference>
<keyword evidence="4" id="KW-1185">Reference proteome</keyword>
<sequence length="156" mass="17337">MTILGRQESIDRSDEFPSPTVGAREHGRQSVFNELTYWTDAFRQLVIQPPGPPPAPEPLIMSFPNLLLLCMFQSLIRLTFPENESVNGVPTPTQDVFFLIHFLLGGLTAHVVACATVLVITRSMGKIASRAITQWRNLAGQPVRSTSHPTDRDRQG</sequence>
<dbReference type="OrthoDB" id="10649038at2759"/>
<gene>
    <name evidence="3" type="ORF">PAXRUDRAFT_28504</name>
</gene>
<keyword evidence="2" id="KW-0812">Transmembrane</keyword>
<dbReference type="InParanoid" id="A0A0D0DDX8"/>
<evidence type="ECO:0000256" key="1">
    <source>
        <dbReference type="SAM" id="MobiDB-lite"/>
    </source>
</evidence>
<dbReference type="AlphaFoldDB" id="A0A0D0DDX8"/>
<proteinExistence type="predicted"/>
<feature type="transmembrane region" description="Helical" evidence="2">
    <location>
        <begin position="96"/>
        <end position="120"/>
    </location>
</feature>
<evidence type="ECO:0000313" key="4">
    <source>
        <dbReference type="Proteomes" id="UP000054538"/>
    </source>
</evidence>
<feature type="region of interest" description="Disordered" evidence="1">
    <location>
        <begin position="1"/>
        <end position="23"/>
    </location>
</feature>
<organism evidence="3 4">
    <name type="scientific">Paxillus rubicundulus Ve08.2h10</name>
    <dbReference type="NCBI Taxonomy" id="930991"/>
    <lineage>
        <taxon>Eukaryota</taxon>
        <taxon>Fungi</taxon>
        <taxon>Dikarya</taxon>
        <taxon>Basidiomycota</taxon>
        <taxon>Agaricomycotina</taxon>
        <taxon>Agaricomycetes</taxon>
        <taxon>Agaricomycetidae</taxon>
        <taxon>Boletales</taxon>
        <taxon>Paxilineae</taxon>
        <taxon>Paxillaceae</taxon>
        <taxon>Paxillus</taxon>
    </lineage>
</organism>
<name>A0A0D0DDX8_9AGAM</name>
<accession>A0A0D0DDX8</accession>
<keyword evidence="2" id="KW-0472">Membrane</keyword>
<dbReference type="Proteomes" id="UP000054538">
    <property type="component" value="Unassembled WGS sequence"/>
</dbReference>
<evidence type="ECO:0000256" key="2">
    <source>
        <dbReference type="SAM" id="Phobius"/>
    </source>
</evidence>
<evidence type="ECO:0000313" key="3">
    <source>
        <dbReference type="EMBL" id="KIK78964.1"/>
    </source>
</evidence>
<keyword evidence="2" id="KW-1133">Transmembrane helix</keyword>
<dbReference type="HOGENOM" id="CLU_1687212_0_0_1"/>
<reference evidence="4" key="2">
    <citation type="submission" date="2015-01" db="EMBL/GenBank/DDBJ databases">
        <title>Evolutionary Origins and Diversification of the Mycorrhizal Mutualists.</title>
        <authorList>
            <consortium name="DOE Joint Genome Institute"/>
            <consortium name="Mycorrhizal Genomics Consortium"/>
            <person name="Kohler A."/>
            <person name="Kuo A."/>
            <person name="Nagy L.G."/>
            <person name="Floudas D."/>
            <person name="Copeland A."/>
            <person name="Barry K.W."/>
            <person name="Cichocki N."/>
            <person name="Veneault-Fourrey C."/>
            <person name="LaButti K."/>
            <person name="Lindquist E.A."/>
            <person name="Lipzen A."/>
            <person name="Lundell T."/>
            <person name="Morin E."/>
            <person name="Murat C."/>
            <person name="Riley R."/>
            <person name="Ohm R."/>
            <person name="Sun H."/>
            <person name="Tunlid A."/>
            <person name="Henrissat B."/>
            <person name="Grigoriev I.V."/>
            <person name="Hibbett D.S."/>
            <person name="Martin F."/>
        </authorList>
    </citation>
    <scope>NUCLEOTIDE SEQUENCE [LARGE SCALE GENOMIC DNA]</scope>
    <source>
        <strain evidence="4">Ve08.2h10</strain>
    </source>
</reference>